<accession>A0A5B7HLT8</accession>
<protein>
    <submittedName>
        <fullName evidence="1">Uncharacterized protein</fullName>
    </submittedName>
</protein>
<evidence type="ECO:0000313" key="1">
    <source>
        <dbReference type="EMBL" id="MPC69534.1"/>
    </source>
</evidence>
<dbReference type="AlphaFoldDB" id="A0A5B7HLT8"/>
<dbReference type="Proteomes" id="UP000324222">
    <property type="component" value="Unassembled WGS sequence"/>
</dbReference>
<comment type="caution">
    <text evidence="1">The sequence shown here is derived from an EMBL/GenBank/DDBJ whole genome shotgun (WGS) entry which is preliminary data.</text>
</comment>
<reference evidence="1 2" key="1">
    <citation type="submission" date="2019-05" db="EMBL/GenBank/DDBJ databases">
        <title>Another draft genome of Portunus trituberculatus and its Hox gene families provides insights of decapod evolution.</title>
        <authorList>
            <person name="Jeong J.-H."/>
            <person name="Song I."/>
            <person name="Kim S."/>
            <person name="Choi T."/>
            <person name="Kim D."/>
            <person name="Ryu S."/>
            <person name="Kim W."/>
        </authorList>
    </citation>
    <scope>NUCLEOTIDE SEQUENCE [LARGE SCALE GENOMIC DNA]</scope>
    <source>
        <tissue evidence="1">Muscle</tissue>
    </source>
</reference>
<dbReference type="EMBL" id="VSRR010029590">
    <property type="protein sequence ID" value="MPC69534.1"/>
    <property type="molecule type" value="Genomic_DNA"/>
</dbReference>
<evidence type="ECO:0000313" key="2">
    <source>
        <dbReference type="Proteomes" id="UP000324222"/>
    </source>
</evidence>
<dbReference type="OrthoDB" id="1914453at2759"/>
<name>A0A5B7HLT8_PORTR</name>
<keyword evidence="2" id="KW-1185">Reference proteome</keyword>
<gene>
    <name evidence="1" type="ORF">E2C01_063761</name>
</gene>
<proteinExistence type="predicted"/>
<organism evidence="1 2">
    <name type="scientific">Portunus trituberculatus</name>
    <name type="common">Swimming crab</name>
    <name type="synonym">Neptunus trituberculatus</name>
    <dbReference type="NCBI Taxonomy" id="210409"/>
    <lineage>
        <taxon>Eukaryota</taxon>
        <taxon>Metazoa</taxon>
        <taxon>Ecdysozoa</taxon>
        <taxon>Arthropoda</taxon>
        <taxon>Crustacea</taxon>
        <taxon>Multicrustacea</taxon>
        <taxon>Malacostraca</taxon>
        <taxon>Eumalacostraca</taxon>
        <taxon>Eucarida</taxon>
        <taxon>Decapoda</taxon>
        <taxon>Pleocyemata</taxon>
        <taxon>Brachyura</taxon>
        <taxon>Eubrachyura</taxon>
        <taxon>Portunoidea</taxon>
        <taxon>Portunidae</taxon>
        <taxon>Portuninae</taxon>
        <taxon>Portunus</taxon>
    </lineage>
</organism>
<sequence length="124" mass="13995">MESQEQKCEMNSICSPSVKNLQDLMIDNTASSAEILWSSSYKVSSKYLDLRLINIGGQLPSNAALCEAIGSNVEEFPVPVETDNKNVEAAEKRKTKKFFVFFALDEHNITSLHKFNTVRIYATW</sequence>